<comment type="similarity">
    <text evidence="1">Belongs to the cytochrome P450 family.</text>
</comment>
<reference evidence="7 8" key="1">
    <citation type="submission" date="2018-09" db="EMBL/GenBank/DDBJ databases">
        <title>Paracoccus onubensis nov. sp. a moderate halophilic bacterium isolated from Gruta de las Maravillas (Aracena, Spain).</title>
        <authorList>
            <person name="Jurado V."/>
            <person name="Gutierrez-Patricio S."/>
            <person name="Gonzalez-Pimentel J.L."/>
            <person name="Laiz L."/>
            <person name="Saiz-Jimenez C."/>
        </authorList>
    </citation>
    <scope>NUCLEOTIDE SEQUENCE [LARGE SCALE GENOMIC DNA]</scope>
    <source>
        <strain evidence="7 8">DSM 19484</strain>
    </source>
</reference>
<keyword evidence="3" id="KW-0479">Metal-binding</keyword>
<dbReference type="GO" id="GO:0020037">
    <property type="term" value="F:heme binding"/>
    <property type="evidence" value="ECO:0007669"/>
    <property type="project" value="InterPro"/>
</dbReference>
<dbReference type="GO" id="GO:0005506">
    <property type="term" value="F:iron ion binding"/>
    <property type="evidence" value="ECO:0007669"/>
    <property type="project" value="InterPro"/>
</dbReference>
<evidence type="ECO:0000256" key="2">
    <source>
        <dbReference type="ARBA" id="ARBA00022617"/>
    </source>
</evidence>
<dbReference type="GO" id="GO:0004497">
    <property type="term" value="F:monooxygenase activity"/>
    <property type="evidence" value="ECO:0007669"/>
    <property type="project" value="UniProtKB-KW"/>
</dbReference>
<comment type="caution">
    <text evidence="7">The sequence shown here is derived from an EMBL/GenBank/DDBJ whole genome shotgun (WGS) entry which is preliminary data.</text>
</comment>
<organism evidence="7 8">
    <name type="scientific">Paracoccus aestuarii</name>
    <dbReference type="NCBI Taxonomy" id="453842"/>
    <lineage>
        <taxon>Bacteria</taxon>
        <taxon>Pseudomonadati</taxon>
        <taxon>Pseudomonadota</taxon>
        <taxon>Alphaproteobacteria</taxon>
        <taxon>Rhodobacterales</taxon>
        <taxon>Paracoccaceae</taxon>
        <taxon>Paracoccus</taxon>
    </lineage>
</organism>
<dbReference type="GO" id="GO:0016705">
    <property type="term" value="F:oxidoreductase activity, acting on paired donors, with incorporation or reduction of molecular oxygen"/>
    <property type="evidence" value="ECO:0007669"/>
    <property type="project" value="InterPro"/>
</dbReference>
<dbReference type="InterPro" id="IPR050196">
    <property type="entry name" value="Cytochrome_P450_Monoox"/>
</dbReference>
<evidence type="ECO:0000256" key="4">
    <source>
        <dbReference type="ARBA" id="ARBA00023002"/>
    </source>
</evidence>
<dbReference type="OrthoDB" id="9764248at2"/>
<proteinExistence type="inferred from homology"/>
<keyword evidence="4" id="KW-0560">Oxidoreductase</keyword>
<dbReference type="AlphaFoldDB" id="A0A418ZT31"/>
<dbReference type="Proteomes" id="UP000285530">
    <property type="component" value="Unassembled WGS sequence"/>
</dbReference>
<protein>
    <submittedName>
        <fullName evidence="7">Cytochrome P450</fullName>
    </submittedName>
</protein>
<dbReference type="EMBL" id="QZEV01000083">
    <property type="protein sequence ID" value="RJL00145.1"/>
    <property type="molecule type" value="Genomic_DNA"/>
</dbReference>
<evidence type="ECO:0000256" key="1">
    <source>
        <dbReference type="ARBA" id="ARBA00010617"/>
    </source>
</evidence>
<dbReference type="InterPro" id="IPR036396">
    <property type="entry name" value="Cyt_P450_sf"/>
</dbReference>
<dbReference type="PANTHER" id="PTHR24291">
    <property type="entry name" value="CYTOCHROME P450 FAMILY 4"/>
    <property type="match status" value="1"/>
</dbReference>
<evidence type="ECO:0000256" key="5">
    <source>
        <dbReference type="ARBA" id="ARBA00023004"/>
    </source>
</evidence>
<evidence type="ECO:0000313" key="7">
    <source>
        <dbReference type="EMBL" id="RJL00145.1"/>
    </source>
</evidence>
<accession>A0A418ZT31</accession>
<evidence type="ECO:0000256" key="3">
    <source>
        <dbReference type="ARBA" id="ARBA00022723"/>
    </source>
</evidence>
<evidence type="ECO:0000313" key="8">
    <source>
        <dbReference type="Proteomes" id="UP000285530"/>
    </source>
</evidence>
<dbReference type="SUPFAM" id="SSF48264">
    <property type="entry name" value="Cytochrome P450"/>
    <property type="match status" value="1"/>
</dbReference>
<dbReference type="Pfam" id="PF00067">
    <property type="entry name" value="p450"/>
    <property type="match status" value="1"/>
</dbReference>
<name>A0A418ZT31_9RHOB</name>
<keyword evidence="5" id="KW-0408">Iron</keyword>
<dbReference type="PANTHER" id="PTHR24291:SF50">
    <property type="entry name" value="BIFUNCTIONAL ALBAFLAVENONE MONOOXYGENASE_TERPENE SYNTHASE"/>
    <property type="match status" value="1"/>
</dbReference>
<keyword evidence="2" id="KW-0349">Heme</keyword>
<sequence>MAHSDGTFTSDHAVSRAGIADTWAVLRDVMLPTLAKGPLIRRRPVVARAERQRLDDRAVARLQALRDRHGPGPLELRIPFRRQAVILCAEDARRILAAAPEPFAPATREKRAALGHFQPAGVLSSQGHDRVIRRRLNEDVLETGCPVHSMALRFAAMAEEEMAEVARIALDRGVLDWDLFFTGWYRMVRRIVLGDAARDDHAVTDMLERLRRNGNLAFLWPKDRALRRRFLDRLRDYLDRADPHALAGRMAAACTDPAQMPHHQLPQYLFAFDPGGMASFRALAMLAIHPEIEAEARDQIRAAGDDPAARLPLLRAAFLDVLRLWPTTPAILRETTRDVAWGRGELRAGTQVLIFAPLHHRDDRVLEQAHRFDPGLWGQGPDRPDLGLLPFSHGPGICPASRFVPMVAGFALRALLSRMRLDLHPDQRPKRARLPGTLDPYALGFAASPA</sequence>
<keyword evidence="6" id="KW-0503">Monooxygenase</keyword>
<gene>
    <name evidence="7" type="ORF">D3P06_13815</name>
</gene>
<dbReference type="Gene3D" id="1.10.630.10">
    <property type="entry name" value="Cytochrome P450"/>
    <property type="match status" value="1"/>
</dbReference>
<keyword evidence="8" id="KW-1185">Reference proteome</keyword>
<dbReference type="RefSeq" id="WP_119887101.1">
    <property type="nucleotide sequence ID" value="NZ_CP067170.1"/>
</dbReference>
<dbReference type="InterPro" id="IPR001128">
    <property type="entry name" value="Cyt_P450"/>
</dbReference>
<evidence type="ECO:0000256" key="6">
    <source>
        <dbReference type="ARBA" id="ARBA00023033"/>
    </source>
</evidence>